<accession>A0A1I3XX80</accession>
<keyword evidence="3" id="KW-1185">Reference proteome</keyword>
<evidence type="ECO:0000313" key="2">
    <source>
        <dbReference type="EMBL" id="SFK23671.1"/>
    </source>
</evidence>
<gene>
    <name evidence="2" type="ORF">SAMN05444581_104122</name>
</gene>
<proteinExistence type="predicted"/>
<feature type="compositionally biased region" description="Low complexity" evidence="1">
    <location>
        <begin position="87"/>
        <end position="101"/>
    </location>
</feature>
<dbReference type="STRING" id="1612308.SAMN05444581_104122"/>
<protein>
    <submittedName>
        <fullName evidence="2">Uncharacterized protein</fullName>
    </submittedName>
</protein>
<reference evidence="2 3" key="1">
    <citation type="submission" date="2016-10" db="EMBL/GenBank/DDBJ databases">
        <authorList>
            <person name="de Groot N.N."/>
        </authorList>
    </citation>
    <scope>NUCLEOTIDE SEQUENCE [LARGE SCALE GENOMIC DNA]</scope>
    <source>
        <strain evidence="2 3">NE2</strain>
    </source>
</reference>
<dbReference type="AlphaFoldDB" id="A0A1I3XX80"/>
<evidence type="ECO:0000256" key="1">
    <source>
        <dbReference type="SAM" id="MobiDB-lite"/>
    </source>
</evidence>
<evidence type="ECO:0000313" key="3">
    <source>
        <dbReference type="Proteomes" id="UP000198755"/>
    </source>
</evidence>
<name>A0A1I3XX80_9HYPH</name>
<feature type="region of interest" description="Disordered" evidence="1">
    <location>
        <begin position="78"/>
        <end position="110"/>
    </location>
</feature>
<organism evidence="2 3">
    <name type="scientific">Methylocapsa palsarum</name>
    <dbReference type="NCBI Taxonomy" id="1612308"/>
    <lineage>
        <taxon>Bacteria</taxon>
        <taxon>Pseudomonadati</taxon>
        <taxon>Pseudomonadota</taxon>
        <taxon>Alphaproteobacteria</taxon>
        <taxon>Hyphomicrobiales</taxon>
        <taxon>Beijerinckiaceae</taxon>
        <taxon>Methylocapsa</taxon>
    </lineage>
</organism>
<sequence length="110" mass="10973">MATQLISFGWQAIPGVEQATPWSGASPPIRVLAPSVVSAPSAVPASPGGASLTQTRQEFVHSRQLAFAAPNACIEGGGASGFGGEAGSAAQAEEASSNAAARRANRPENT</sequence>
<dbReference type="Proteomes" id="UP000198755">
    <property type="component" value="Unassembled WGS sequence"/>
</dbReference>
<dbReference type="EMBL" id="FOSN01000004">
    <property type="protein sequence ID" value="SFK23671.1"/>
    <property type="molecule type" value="Genomic_DNA"/>
</dbReference>